<evidence type="ECO:0000256" key="1">
    <source>
        <dbReference type="ARBA" id="ARBA00009009"/>
    </source>
</evidence>
<dbReference type="GO" id="GO:0046677">
    <property type="term" value="P:response to antibiotic"/>
    <property type="evidence" value="ECO:0007669"/>
    <property type="project" value="UniProtKB-UniRule"/>
</dbReference>
<proteinExistence type="inferred from homology"/>
<protein>
    <recommendedName>
        <fullName evidence="3 6">Beta-lactamase</fullName>
        <ecNumber evidence="2 6">3.5.2.6</ecNumber>
    </recommendedName>
</protein>
<dbReference type="PRINTS" id="PR00118">
    <property type="entry name" value="BLACTAMASEA"/>
</dbReference>
<dbReference type="InterPro" id="IPR023650">
    <property type="entry name" value="Beta-lactam_class-A_AS"/>
</dbReference>
<keyword evidence="4 6" id="KW-0378">Hydrolase</keyword>
<evidence type="ECO:0000256" key="8">
    <source>
        <dbReference type="SAM" id="SignalP"/>
    </source>
</evidence>
<dbReference type="Pfam" id="PF13354">
    <property type="entry name" value="Beta-lactamase2"/>
    <property type="match status" value="1"/>
</dbReference>
<dbReference type="PANTHER" id="PTHR35333:SF3">
    <property type="entry name" value="BETA-LACTAMASE-TYPE TRANSPEPTIDASE FOLD CONTAINING PROTEIN"/>
    <property type="match status" value="1"/>
</dbReference>
<keyword evidence="8" id="KW-0732">Signal</keyword>
<evidence type="ECO:0000256" key="4">
    <source>
        <dbReference type="ARBA" id="ARBA00022801"/>
    </source>
</evidence>
<organism evidence="10 11">
    <name type="scientific">Kribbella amoyensis</name>
    <dbReference type="NCBI Taxonomy" id="996641"/>
    <lineage>
        <taxon>Bacteria</taxon>
        <taxon>Bacillati</taxon>
        <taxon>Actinomycetota</taxon>
        <taxon>Actinomycetes</taxon>
        <taxon>Propionibacteriales</taxon>
        <taxon>Kribbellaceae</taxon>
        <taxon>Kribbella</taxon>
    </lineage>
</organism>
<dbReference type="PANTHER" id="PTHR35333">
    <property type="entry name" value="BETA-LACTAMASE"/>
    <property type="match status" value="1"/>
</dbReference>
<reference evidence="10 11" key="1">
    <citation type="submission" date="2019-06" db="EMBL/GenBank/DDBJ databases">
        <title>Sequencing the genomes of 1000 actinobacteria strains.</title>
        <authorList>
            <person name="Klenk H.-P."/>
        </authorList>
    </citation>
    <scope>NUCLEOTIDE SEQUENCE [LARGE SCALE GENOMIC DNA]</scope>
    <source>
        <strain evidence="10 11">DSM 24683</strain>
    </source>
</reference>
<dbReference type="SUPFAM" id="SSF56601">
    <property type="entry name" value="beta-lactamase/transpeptidase-like"/>
    <property type="match status" value="1"/>
</dbReference>
<feature type="compositionally biased region" description="Low complexity" evidence="7">
    <location>
        <begin position="24"/>
        <end position="62"/>
    </location>
</feature>
<dbReference type="NCBIfam" id="NF033103">
    <property type="entry name" value="bla_class_A"/>
    <property type="match status" value="1"/>
</dbReference>
<dbReference type="EMBL" id="VIVK01000001">
    <property type="protein sequence ID" value="TWD82365.1"/>
    <property type="molecule type" value="Genomic_DNA"/>
</dbReference>
<dbReference type="InterPro" id="IPR045155">
    <property type="entry name" value="Beta-lactam_cat"/>
</dbReference>
<dbReference type="GO" id="GO:0030655">
    <property type="term" value="P:beta-lactam antibiotic catabolic process"/>
    <property type="evidence" value="ECO:0007669"/>
    <property type="project" value="InterPro"/>
</dbReference>
<dbReference type="Gene3D" id="3.40.710.10">
    <property type="entry name" value="DD-peptidase/beta-lactamase superfamily"/>
    <property type="match status" value="1"/>
</dbReference>
<accession>A0A561BU07</accession>
<evidence type="ECO:0000259" key="9">
    <source>
        <dbReference type="Pfam" id="PF13354"/>
    </source>
</evidence>
<gene>
    <name evidence="10" type="ORF">FB561_3495</name>
</gene>
<dbReference type="InterPro" id="IPR006311">
    <property type="entry name" value="TAT_signal"/>
</dbReference>
<evidence type="ECO:0000313" key="10">
    <source>
        <dbReference type="EMBL" id="TWD82365.1"/>
    </source>
</evidence>
<dbReference type="EC" id="3.5.2.6" evidence="2 6"/>
<dbReference type="GO" id="GO:0008800">
    <property type="term" value="F:beta-lactamase activity"/>
    <property type="evidence" value="ECO:0007669"/>
    <property type="project" value="UniProtKB-UniRule"/>
</dbReference>
<evidence type="ECO:0000256" key="2">
    <source>
        <dbReference type="ARBA" id="ARBA00012865"/>
    </source>
</evidence>
<comment type="catalytic activity">
    <reaction evidence="6">
        <text>a beta-lactam + H2O = a substituted beta-amino acid</text>
        <dbReference type="Rhea" id="RHEA:20401"/>
        <dbReference type="ChEBI" id="CHEBI:15377"/>
        <dbReference type="ChEBI" id="CHEBI:35627"/>
        <dbReference type="ChEBI" id="CHEBI:140347"/>
        <dbReference type="EC" id="3.5.2.6"/>
    </reaction>
</comment>
<feature type="domain" description="Beta-lactamase class A catalytic" evidence="9">
    <location>
        <begin position="85"/>
        <end position="302"/>
    </location>
</feature>
<dbReference type="InterPro" id="IPR012338">
    <property type="entry name" value="Beta-lactam/transpept-like"/>
</dbReference>
<evidence type="ECO:0000256" key="5">
    <source>
        <dbReference type="ARBA" id="ARBA00023251"/>
    </source>
</evidence>
<dbReference type="Proteomes" id="UP000318380">
    <property type="component" value="Unassembled WGS sequence"/>
</dbReference>
<evidence type="ECO:0000256" key="7">
    <source>
        <dbReference type="SAM" id="MobiDB-lite"/>
    </source>
</evidence>
<dbReference type="InterPro" id="IPR000871">
    <property type="entry name" value="Beta-lactam_class-A"/>
</dbReference>
<keyword evidence="11" id="KW-1185">Reference proteome</keyword>
<feature type="signal peptide" evidence="8">
    <location>
        <begin position="1"/>
        <end position="23"/>
    </location>
</feature>
<dbReference type="AlphaFoldDB" id="A0A561BU07"/>
<dbReference type="PROSITE" id="PS00146">
    <property type="entry name" value="BETA_LACTAMASE_A"/>
    <property type="match status" value="1"/>
</dbReference>
<sequence>MSSQISRRTLLGAAALVPLAGCAESPTLDASPSSPPSLTSSPSVSSSPSRSTESASPTAPSTATPPPERHDQLLALERKYGARLGVYAVATGTGRTLAHRADERFAFCSTFKGLAAAGVLHHNPLTHLDTVVTYTTDDLMKSSVITRQHVRTGMTLRQLCDAAVRYSDGTAGNLLLRELGGPAALTAYLRTLGDQVTRMDRYEPHIVTAIPGDPRDTTTPRAIGTTYQNLVVGKALAPEKQAHLRDLLERNATEAGRRRIRAGLPKSWTVADKTGTGDYGTTNDIALTWPTPQAPPLLIAILSSKPQEQAPSTSALLAEAATYTAKVLT</sequence>
<dbReference type="PROSITE" id="PS51318">
    <property type="entry name" value="TAT"/>
    <property type="match status" value="1"/>
</dbReference>
<feature type="chain" id="PRO_5038555018" description="Beta-lactamase" evidence="8">
    <location>
        <begin position="24"/>
        <end position="329"/>
    </location>
</feature>
<name>A0A561BU07_9ACTN</name>
<evidence type="ECO:0000256" key="6">
    <source>
        <dbReference type="RuleBase" id="RU361140"/>
    </source>
</evidence>
<feature type="region of interest" description="Disordered" evidence="7">
    <location>
        <begin position="24"/>
        <end position="68"/>
    </location>
</feature>
<keyword evidence="5 6" id="KW-0046">Antibiotic resistance</keyword>
<evidence type="ECO:0000313" key="11">
    <source>
        <dbReference type="Proteomes" id="UP000318380"/>
    </source>
</evidence>
<comment type="caution">
    <text evidence="10">The sequence shown here is derived from an EMBL/GenBank/DDBJ whole genome shotgun (WGS) entry which is preliminary data.</text>
</comment>
<comment type="similarity">
    <text evidence="1 6">Belongs to the class-A beta-lactamase family.</text>
</comment>
<evidence type="ECO:0000256" key="3">
    <source>
        <dbReference type="ARBA" id="ARBA00018879"/>
    </source>
</evidence>